<keyword evidence="2" id="KW-0812">Transmembrane</keyword>
<name>A0A100WD15_MYCCR</name>
<evidence type="ECO:0000313" key="4">
    <source>
        <dbReference type="EMBL" id="GAS95738.1"/>
    </source>
</evidence>
<dbReference type="Pfam" id="PF07510">
    <property type="entry name" value="GmrSD_C"/>
    <property type="match status" value="1"/>
</dbReference>
<sequence length="267" mass="27772">MGTTNKTSGIVSTLLQLALIGLIMVVTAVVLLGSLAGTAVPVIGPAISATREWIAGSGDEQEPAGNAVPPGSAGAPMALGGTSTPSPDPSTLVVAPQASMNGYARVRFGQAWTDDVDVEGGNNNCDTRNDILARDLTAVTTLDGCKVASGTLVDPYTAEIIGFMRGKDTSAAVQVDHIVALANSWVSGAWTWDLPALKQIANDPLNLLAVDGPANMGKGAKAADEWLPPNPAFQCTYVKRQVMVKNKYRLSVTAPEKAVMERFHGQC</sequence>
<dbReference type="Proteomes" id="UP000069443">
    <property type="component" value="Unassembled WGS sequence"/>
</dbReference>
<keyword evidence="2" id="KW-0472">Membrane</keyword>
<feature type="region of interest" description="Disordered" evidence="1">
    <location>
        <begin position="57"/>
        <end position="89"/>
    </location>
</feature>
<dbReference type="RefSeq" id="WP_036439633.1">
    <property type="nucleotide sequence ID" value="NZ_BCSY01000042.1"/>
</dbReference>
<evidence type="ECO:0000256" key="2">
    <source>
        <dbReference type="SAM" id="Phobius"/>
    </source>
</evidence>
<dbReference type="STRING" id="228230.RMCC_2704"/>
<evidence type="ECO:0000313" key="5">
    <source>
        <dbReference type="Proteomes" id="UP000069443"/>
    </source>
</evidence>
<evidence type="ECO:0000259" key="3">
    <source>
        <dbReference type="Pfam" id="PF07510"/>
    </source>
</evidence>
<accession>A0A100WD15</accession>
<dbReference type="OrthoDB" id="5196645at2"/>
<gene>
    <name evidence="4" type="ORF">RMCC_2704</name>
</gene>
<dbReference type="EMBL" id="BCSY01000042">
    <property type="protein sequence ID" value="GAS95738.1"/>
    <property type="molecule type" value="Genomic_DNA"/>
</dbReference>
<dbReference type="PANTHER" id="PTHR24094:SF15">
    <property type="entry name" value="AMP-DEPENDENT SYNTHETASE_LIGASE DOMAIN-CONTAINING PROTEIN-RELATED"/>
    <property type="match status" value="1"/>
</dbReference>
<reference evidence="5" key="1">
    <citation type="journal article" date="2016" name="Genome Announc.">
        <title>Draft Genome Sequences of Five Rapidly Growing Mycobacterium Species, M. thermoresistibile, M. fortuitum subsp. acetamidolyticum, M. canariasense, M. brisbanense, and M. novocastrense.</title>
        <authorList>
            <person name="Katahira K."/>
            <person name="Ogura Y."/>
            <person name="Gotoh Y."/>
            <person name="Hayashi T."/>
        </authorList>
    </citation>
    <scope>NUCLEOTIDE SEQUENCE [LARGE SCALE GENOMIC DNA]</scope>
    <source>
        <strain evidence="5">JCM15298</strain>
    </source>
</reference>
<protein>
    <recommendedName>
        <fullName evidence="3">GmrSD restriction endonucleases C-terminal domain-containing protein</fullName>
    </recommendedName>
</protein>
<dbReference type="PANTHER" id="PTHR24094">
    <property type="entry name" value="SECRETED PROTEIN"/>
    <property type="match status" value="1"/>
</dbReference>
<proteinExistence type="predicted"/>
<evidence type="ECO:0000256" key="1">
    <source>
        <dbReference type="SAM" id="MobiDB-lite"/>
    </source>
</evidence>
<reference evidence="5" key="2">
    <citation type="submission" date="2016-02" db="EMBL/GenBank/DDBJ databases">
        <title>Draft genome sequence of five rapidly growing Mycobacterium species.</title>
        <authorList>
            <person name="Katahira K."/>
            <person name="Gotou Y."/>
            <person name="Iida K."/>
            <person name="Ogura Y."/>
            <person name="Hayashi T."/>
        </authorList>
    </citation>
    <scope>NUCLEOTIDE SEQUENCE [LARGE SCALE GENOMIC DNA]</scope>
    <source>
        <strain evidence="5">JCM15298</strain>
    </source>
</reference>
<dbReference type="InterPro" id="IPR011089">
    <property type="entry name" value="GmrSD_C"/>
</dbReference>
<organism evidence="4 5">
    <name type="scientific">Mycolicibacterium canariasense</name>
    <name type="common">Mycobacterium canariasense</name>
    <dbReference type="NCBI Taxonomy" id="228230"/>
    <lineage>
        <taxon>Bacteria</taxon>
        <taxon>Bacillati</taxon>
        <taxon>Actinomycetota</taxon>
        <taxon>Actinomycetes</taxon>
        <taxon>Mycobacteriales</taxon>
        <taxon>Mycobacteriaceae</taxon>
        <taxon>Mycolicibacterium</taxon>
    </lineage>
</organism>
<feature type="domain" description="GmrSD restriction endonucleases C-terminal" evidence="3">
    <location>
        <begin position="167"/>
        <end position="260"/>
    </location>
</feature>
<keyword evidence="5" id="KW-1185">Reference proteome</keyword>
<feature type="transmembrane region" description="Helical" evidence="2">
    <location>
        <begin position="12"/>
        <end position="36"/>
    </location>
</feature>
<keyword evidence="2" id="KW-1133">Transmembrane helix</keyword>
<comment type="caution">
    <text evidence="4">The sequence shown here is derived from an EMBL/GenBank/DDBJ whole genome shotgun (WGS) entry which is preliminary data.</text>
</comment>
<dbReference type="AlphaFoldDB" id="A0A100WD15"/>